<evidence type="ECO:0000256" key="1">
    <source>
        <dbReference type="SAM" id="Coils"/>
    </source>
</evidence>
<dbReference type="SUPFAM" id="SSF111384">
    <property type="entry name" value="OmpH-like"/>
    <property type="match status" value="1"/>
</dbReference>
<feature type="chain" id="PRO_5045805952" evidence="2">
    <location>
        <begin position="21"/>
        <end position="185"/>
    </location>
</feature>
<keyword evidence="1" id="KW-0175">Coiled coil</keyword>
<dbReference type="EMBL" id="JBBGAZ010000001">
    <property type="protein sequence ID" value="MEJ5217298.1"/>
    <property type="molecule type" value="Genomic_DNA"/>
</dbReference>
<evidence type="ECO:0000313" key="3">
    <source>
        <dbReference type="EMBL" id="MEJ5217298.1"/>
    </source>
</evidence>
<dbReference type="InterPro" id="IPR005632">
    <property type="entry name" value="Chaperone_Skp"/>
</dbReference>
<evidence type="ECO:0000313" key="4">
    <source>
        <dbReference type="Proteomes" id="UP001368270"/>
    </source>
</evidence>
<dbReference type="Pfam" id="PF03938">
    <property type="entry name" value="OmpH"/>
    <property type="match status" value="1"/>
</dbReference>
<keyword evidence="4" id="KW-1185">Reference proteome</keyword>
<name>A0ABU8QD04_9RHOB</name>
<evidence type="ECO:0000256" key="2">
    <source>
        <dbReference type="SAM" id="SignalP"/>
    </source>
</evidence>
<feature type="coiled-coil region" evidence="1">
    <location>
        <begin position="60"/>
        <end position="132"/>
    </location>
</feature>
<dbReference type="Proteomes" id="UP001368270">
    <property type="component" value="Unassembled WGS sequence"/>
</dbReference>
<protein>
    <submittedName>
        <fullName evidence="3">OmpH family outer membrane protein</fullName>
    </submittedName>
</protein>
<comment type="caution">
    <text evidence="3">The sequence shown here is derived from an EMBL/GenBank/DDBJ whole genome shotgun (WGS) entry which is preliminary data.</text>
</comment>
<accession>A0ABU8QD04</accession>
<feature type="signal peptide" evidence="2">
    <location>
        <begin position="1"/>
        <end position="20"/>
    </location>
</feature>
<dbReference type="InterPro" id="IPR024930">
    <property type="entry name" value="Skp_dom_sf"/>
</dbReference>
<dbReference type="SMART" id="SM00935">
    <property type="entry name" value="OmpH"/>
    <property type="match status" value="1"/>
</dbReference>
<organism evidence="3 4">
    <name type="scientific">Cognatishimia coralii</name>
    <dbReference type="NCBI Taxonomy" id="3083254"/>
    <lineage>
        <taxon>Bacteria</taxon>
        <taxon>Pseudomonadati</taxon>
        <taxon>Pseudomonadota</taxon>
        <taxon>Alphaproteobacteria</taxon>
        <taxon>Rhodobacterales</taxon>
        <taxon>Paracoccaceae</taxon>
        <taxon>Cognatishimia</taxon>
    </lineage>
</organism>
<gene>
    <name evidence="3" type="ORF">WG622_03545</name>
</gene>
<reference evidence="3 4" key="1">
    <citation type="submission" date="2024-03" db="EMBL/GenBank/DDBJ databases">
        <title>Cognatishimia coralii sp. nov., a marine bacterium isolated from coral surrounding seawater.</title>
        <authorList>
            <person name="Liu X."/>
            <person name="Liu S."/>
            <person name="Sun H."/>
            <person name="Zhang Y."/>
        </authorList>
    </citation>
    <scope>NUCLEOTIDE SEQUENCE [LARGE SCALE GENOMIC DNA]</scope>
    <source>
        <strain evidence="3 4">D5M38</strain>
    </source>
</reference>
<keyword evidence="2" id="KW-0732">Signal</keyword>
<sequence length="185" mass="20588">MRKFACFVAVLIGAATSVSAQSASDLPRIVTSPILVIQSERLYAESDFGKRVARERDDAIAALEAENERVATELEEEERVLTEQRKTMPSADFRAAADAFDAKAQAAREAQINKQREIAQNAEDERQRFIRSLNPVLEQILAESNALIILERRTAFAVRDVLDVTDRALFQANRILGDGTEAPEQ</sequence>
<proteinExistence type="predicted"/>
<dbReference type="Gene3D" id="3.30.910.20">
    <property type="entry name" value="Skp domain"/>
    <property type="match status" value="1"/>
</dbReference>